<dbReference type="EMBL" id="DRIG01000107">
    <property type="protein sequence ID" value="HEC79518.1"/>
    <property type="molecule type" value="Genomic_DNA"/>
</dbReference>
<evidence type="ECO:0000313" key="7">
    <source>
        <dbReference type="EMBL" id="HEC79518.1"/>
    </source>
</evidence>
<evidence type="ECO:0000313" key="8">
    <source>
        <dbReference type="Proteomes" id="UP000885826"/>
    </source>
</evidence>
<sequence>MKKSRTVLKNIRKSERRRKINVVKKKVLKSAIKRLKKMTSKKQALKVYPEVQSLIDKSIQDGIIKKNKAARYKSRLLKHIATKK</sequence>
<keyword evidence="3 6" id="KW-0689">Ribosomal protein</keyword>
<dbReference type="GO" id="GO:0003735">
    <property type="term" value="F:structural constituent of ribosome"/>
    <property type="evidence" value="ECO:0007669"/>
    <property type="project" value="InterPro"/>
</dbReference>
<evidence type="ECO:0000256" key="1">
    <source>
        <dbReference type="ARBA" id="ARBA00022730"/>
    </source>
</evidence>
<name>A0A9C9ENP7_UNCW3</name>
<evidence type="ECO:0000256" key="6">
    <source>
        <dbReference type="HAMAP-Rule" id="MF_00500"/>
    </source>
</evidence>
<dbReference type="HAMAP" id="MF_00500">
    <property type="entry name" value="Ribosomal_bS20"/>
    <property type="match status" value="1"/>
</dbReference>
<keyword evidence="2 6" id="KW-0694">RNA-binding</keyword>
<comment type="similarity">
    <text evidence="6">Belongs to the bacterial ribosomal protein bS20 family.</text>
</comment>
<gene>
    <name evidence="6" type="primary">rpsT</name>
    <name evidence="7" type="ORF">ENI34_10350</name>
</gene>
<dbReference type="Pfam" id="PF01649">
    <property type="entry name" value="Ribosomal_S20p"/>
    <property type="match status" value="1"/>
</dbReference>
<accession>A0A9C9ENP7</accession>
<dbReference type="GO" id="GO:0006412">
    <property type="term" value="P:translation"/>
    <property type="evidence" value="ECO:0007669"/>
    <property type="project" value="UniProtKB-UniRule"/>
</dbReference>
<evidence type="ECO:0000256" key="3">
    <source>
        <dbReference type="ARBA" id="ARBA00022980"/>
    </source>
</evidence>
<evidence type="ECO:0000256" key="4">
    <source>
        <dbReference type="ARBA" id="ARBA00023274"/>
    </source>
</evidence>
<keyword evidence="1 6" id="KW-0699">rRNA-binding</keyword>
<dbReference type="InterPro" id="IPR036510">
    <property type="entry name" value="Ribosomal_bS20_sf"/>
</dbReference>
<dbReference type="AlphaFoldDB" id="A0A9C9ENP7"/>
<dbReference type="GO" id="GO:0019843">
    <property type="term" value="F:rRNA binding"/>
    <property type="evidence" value="ECO:0007669"/>
    <property type="project" value="UniProtKB-UniRule"/>
</dbReference>
<evidence type="ECO:0000256" key="5">
    <source>
        <dbReference type="ARBA" id="ARBA00035136"/>
    </source>
</evidence>
<dbReference type="Gene3D" id="1.20.58.110">
    <property type="entry name" value="Ribosomal protein S20"/>
    <property type="match status" value="1"/>
</dbReference>
<keyword evidence="4 6" id="KW-0687">Ribonucleoprotein</keyword>
<comment type="function">
    <text evidence="6">Binds directly to 16S ribosomal RNA.</text>
</comment>
<reference evidence="7" key="1">
    <citation type="journal article" date="2020" name="mSystems">
        <title>Genome- and Community-Level Interaction Insights into Carbon Utilization and Element Cycling Functions of Hydrothermarchaeota in Hydrothermal Sediment.</title>
        <authorList>
            <person name="Zhou Z."/>
            <person name="Liu Y."/>
            <person name="Xu W."/>
            <person name="Pan J."/>
            <person name="Luo Z.H."/>
            <person name="Li M."/>
        </authorList>
    </citation>
    <scope>NUCLEOTIDE SEQUENCE</scope>
    <source>
        <strain evidence="7">HyVt-388</strain>
    </source>
</reference>
<dbReference type="InterPro" id="IPR002583">
    <property type="entry name" value="Ribosomal_bS20"/>
</dbReference>
<dbReference type="GO" id="GO:1990904">
    <property type="term" value="C:ribonucleoprotein complex"/>
    <property type="evidence" value="ECO:0007669"/>
    <property type="project" value="UniProtKB-KW"/>
</dbReference>
<dbReference type="GO" id="GO:0005840">
    <property type="term" value="C:ribosome"/>
    <property type="evidence" value="ECO:0007669"/>
    <property type="project" value="UniProtKB-KW"/>
</dbReference>
<dbReference type="SUPFAM" id="SSF46992">
    <property type="entry name" value="Ribosomal protein S20"/>
    <property type="match status" value="1"/>
</dbReference>
<comment type="caution">
    <text evidence="7">The sequence shown here is derived from an EMBL/GenBank/DDBJ whole genome shotgun (WGS) entry which is preliminary data.</text>
</comment>
<protein>
    <recommendedName>
        <fullName evidence="5 6">Small ribosomal subunit protein bS20</fullName>
    </recommendedName>
</protein>
<evidence type="ECO:0000256" key="2">
    <source>
        <dbReference type="ARBA" id="ARBA00022884"/>
    </source>
</evidence>
<organism evidence="7 8">
    <name type="scientific">candidate division WOR-3 bacterium</name>
    <dbReference type="NCBI Taxonomy" id="2052148"/>
    <lineage>
        <taxon>Bacteria</taxon>
        <taxon>Bacteria division WOR-3</taxon>
    </lineage>
</organism>
<dbReference type="Proteomes" id="UP000885826">
    <property type="component" value="Unassembled WGS sequence"/>
</dbReference>
<dbReference type="NCBIfam" id="TIGR00029">
    <property type="entry name" value="S20"/>
    <property type="match status" value="1"/>
</dbReference>
<proteinExistence type="inferred from homology"/>